<keyword evidence="3" id="KW-1185">Reference proteome</keyword>
<accession>A0A9W6QK77</accession>
<proteinExistence type="predicted"/>
<evidence type="ECO:0000313" key="3">
    <source>
        <dbReference type="Proteomes" id="UP001165042"/>
    </source>
</evidence>
<dbReference type="PROSITE" id="PS00195">
    <property type="entry name" value="GLUTAREDOXIN_1"/>
    <property type="match status" value="1"/>
</dbReference>
<organism evidence="2 3">
    <name type="scientific">Actinokineospora globicatena</name>
    <dbReference type="NCBI Taxonomy" id="103729"/>
    <lineage>
        <taxon>Bacteria</taxon>
        <taxon>Bacillati</taxon>
        <taxon>Actinomycetota</taxon>
        <taxon>Actinomycetes</taxon>
        <taxon>Pseudonocardiales</taxon>
        <taxon>Pseudonocardiaceae</taxon>
        <taxon>Actinokineospora</taxon>
    </lineage>
</organism>
<evidence type="ECO:0000259" key="1">
    <source>
        <dbReference type="Pfam" id="PF01323"/>
    </source>
</evidence>
<feature type="domain" description="DSBA-like thioredoxin" evidence="1">
    <location>
        <begin position="6"/>
        <end position="192"/>
    </location>
</feature>
<dbReference type="RefSeq" id="WP_285609741.1">
    <property type="nucleotide sequence ID" value="NZ_BSSD01000002.1"/>
</dbReference>
<dbReference type="AlphaFoldDB" id="A0A9W6QK77"/>
<dbReference type="Proteomes" id="UP001165042">
    <property type="component" value="Unassembled WGS sequence"/>
</dbReference>
<dbReference type="PANTHER" id="PTHR13887">
    <property type="entry name" value="GLUTATHIONE S-TRANSFERASE KAPPA"/>
    <property type="match status" value="1"/>
</dbReference>
<dbReference type="InterPro" id="IPR011767">
    <property type="entry name" value="GLR_AS"/>
</dbReference>
<dbReference type="Gene3D" id="3.40.30.10">
    <property type="entry name" value="Glutaredoxin"/>
    <property type="match status" value="1"/>
</dbReference>
<sequence>MSPPEITVYFDYVCPYCLLAEDTIADAAAETGAEVSWRAFELRPHPNPTLRPEDDYLPRVWRQSVYPMAERLGVPISLPTISPQPYSHLAFEGAHFARAHGSDGAYHAAVLRAFFQQDLDIGRPEVLAGIAGDIGLDTAEFTLALKDRRHAEDHRTELAAAYQAEVHAVPTIDVGSRRFTGVPDPRELRAAIAALSADQQAQ</sequence>
<name>A0A9W6QK77_9PSEU</name>
<protein>
    <recommendedName>
        <fullName evidence="1">DSBA-like thioredoxin domain-containing protein</fullName>
    </recommendedName>
</protein>
<dbReference type="EMBL" id="BSSD01000002">
    <property type="protein sequence ID" value="GLW91185.1"/>
    <property type="molecule type" value="Genomic_DNA"/>
</dbReference>
<reference evidence="2" key="1">
    <citation type="submission" date="2023-02" db="EMBL/GenBank/DDBJ databases">
        <title>Actinokineospora globicatena NBRC 15670.</title>
        <authorList>
            <person name="Ichikawa N."/>
            <person name="Sato H."/>
            <person name="Tonouchi N."/>
        </authorList>
    </citation>
    <scope>NUCLEOTIDE SEQUENCE</scope>
    <source>
        <strain evidence="2">NBRC 15670</strain>
    </source>
</reference>
<dbReference type="InterPro" id="IPR001853">
    <property type="entry name" value="DSBA-like_thioredoxin_dom"/>
</dbReference>
<gene>
    <name evidence="2" type="primary">ywbO</name>
    <name evidence="2" type="ORF">Aglo03_20010</name>
</gene>
<comment type="caution">
    <text evidence="2">The sequence shown here is derived from an EMBL/GenBank/DDBJ whole genome shotgun (WGS) entry which is preliminary data.</text>
</comment>
<dbReference type="Pfam" id="PF01323">
    <property type="entry name" value="DSBA"/>
    <property type="match status" value="1"/>
</dbReference>
<dbReference type="GO" id="GO:0016491">
    <property type="term" value="F:oxidoreductase activity"/>
    <property type="evidence" value="ECO:0007669"/>
    <property type="project" value="InterPro"/>
</dbReference>
<dbReference type="SUPFAM" id="SSF52833">
    <property type="entry name" value="Thioredoxin-like"/>
    <property type="match status" value="1"/>
</dbReference>
<dbReference type="PANTHER" id="PTHR13887:SF33">
    <property type="entry name" value="ISOMERASE"/>
    <property type="match status" value="1"/>
</dbReference>
<dbReference type="InterPro" id="IPR036249">
    <property type="entry name" value="Thioredoxin-like_sf"/>
</dbReference>
<evidence type="ECO:0000313" key="2">
    <source>
        <dbReference type="EMBL" id="GLW91185.1"/>
    </source>
</evidence>